<evidence type="ECO:0000256" key="1">
    <source>
        <dbReference type="SAM" id="MobiDB-lite"/>
    </source>
</evidence>
<feature type="region of interest" description="Disordered" evidence="1">
    <location>
        <begin position="1"/>
        <end position="23"/>
    </location>
</feature>
<gene>
    <name evidence="3" type="ORF">ACFQLX_17895</name>
</gene>
<evidence type="ECO:0000313" key="3">
    <source>
        <dbReference type="EMBL" id="MFC7220021.1"/>
    </source>
</evidence>
<feature type="compositionally biased region" description="Polar residues" evidence="1">
    <location>
        <begin position="1"/>
        <end position="10"/>
    </location>
</feature>
<dbReference type="Pfam" id="PF14014">
    <property type="entry name" value="DUF4230"/>
    <property type="match status" value="1"/>
</dbReference>
<dbReference type="Proteomes" id="UP001596413">
    <property type="component" value="Unassembled WGS sequence"/>
</dbReference>
<protein>
    <submittedName>
        <fullName evidence="3">DUF4230 domain-containing protein</fullName>
    </submittedName>
</protein>
<dbReference type="RefSeq" id="WP_386416391.1">
    <property type="nucleotide sequence ID" value="NZ_JBHSZO010000028.1"/>
</dbReference>
<evidence type="ECO:0000256" key="2">
    <source>
        <dbReference type="SAM" id="Phobius"/>
    </source>
</evidence>
<keyword evidence="2" id="KW-0472">Membrane</keyword>
<dbReference type="EMBL" id="JBHSZO010000028">
    <property type="protein sequence ID" value="MFC7220021.1"/>
    <property type="molecule type" value="Genomic_DNA"/>
</dbReference>
<organism evidence="3 4">
    <name type="scientific">Streptomyces polyrhachis</name>
    <dbReference type="NCBI Taxonomy" id="1282885"/>
    <lineage>
        <taxon>Bacteria</taxon>
        <taxon>Bacillati</taxon>
        <taxon>Actinomycetota</taxon>
        <taxon>Actinomycetes</taxon>
        <taxon>Kitasatosporales</taxon>
        <taxon>Streptomycetaceae</taxon>
        <taxon>Streptomyces</taxon>
    </lineage>
</organism>
<feature type="transmembrane region" description="Helical" evidence="2">
    <location>
        <begin position="31"/>
        <end position="52"/>
    </location>
</feature>
<comment type="caution">
    <text evidence="3">The sequence shown here is derived from an EMBL/GenBank/DDBJ whole genome shotgun (WGS) entry which is preliminary data.</text>
</comment>
<evidence type="ECO:0000313" key="4">
    <source>
        <dbReference type="Proteomes" id="UP001596413"/>
    </source>
</evidence>
<keyword evidence="2" id="KW-1133">Transmembrane helix</keyword>
<keyword evidence="2" id="KW-0812">Transmembrane</keyword>
<proteinExistence type="predicted"/>
<keyword evidence="4" id="KW-1185">Reference proteome</keyword>
<accession>A0ABW2GK43</accession>
<name>A0ABW2GK43_9ACTN</name>
<sequence length="252" mass="27107">MPESRTTPESRAQPAGRRPPRAPRLRAARRIPWWLGLPVALAVLVALLAALVRVDLLPGPGDLLDEKTTDRSGPALLRSVRDLSRYQAAEGNFQVVVDLDKDAAFLPDSVRGKRTLYVGAGTVPAYVDLGKVADGGVQVNDDRTAATLWLPHARLGSPALDPDRSYAVTKQRGILDRLGDFFSDNPNDEREVNRLAAQHIAAAARDAGLTTRAERNTTAMLEGLLHSLGFGDVTVHYGRTPPSSANSGKPQA</sequence>
<dbReference type="InterPro" id="IPR025324">
    <property type="entry name" value="DUF4230"/>
</dbReference>
<reference evidence="4" key="1">
    <citation type="journal article" date="2019" name="Int. J. Syst. Evol. Microbiol.">
        <title>The Global Catalogue of Microorganisms (GCM) 10K type strain sequencing project: providing services to taxonomists for standard genome sequencing and annotation.</title>
        <authorList>
            <consortium name="The Broad Institute Genomics Platform"/>
            <consortium name="The Broad Institute Genome Sequencing Center for Infectious Disease"/>
            <person name="Wu L."/>
            <person name="Ma J."/>
        </authorList>
    </citation>
    <scope>NUCLEOTIDE SEQUENCE [LARGE SCALE GENOMIC DNA]</scope>
    <source>
        <strain evidence="4">CGMCC 1.13681</strain>
    </source>
</reference>